<dbReference type="RefSeq" id="WP_089320850.1">
    <property type="nucleotide sequence ID" value="NZ_JBHTLD010000027.1"/>
</dbReference>
<evidence type="ECO:0000313" key="1">
    <source>
        <dbReference type="EMBL" id="MFD1185555.1"/>
    </source>
</evidence>
<proteinExistence type="predicted"/>
<reference evidence="2" key="1">
    <citation type="journal article" date="2019" name="Int. J. Syst. Evol. Microbiol.">
        <title>The Global Catalogue of Microorganisms (GCM) 10K type strain sequencing project: providing services to taxonomists for standard genome sequencing and annotation.</title>
        <authorList>
            <consortium name="The Broad Institute Genomics Platform"/>
            <consortium name="The Broad Institute Genome Sequencing Center for Infectious Disease"/>
            <person name="Wu L."/>
            <person name="Ma J."/>
        </authorList>
    </citation>
    <scope>NUCLEOTIDE SEQUENCE [LARGE SCALE GENOMIC DNA]</scope>
    <source>
        <strain evidence="2">JCM 31319</strain>
    </source>
</reference>
<sequence length="61" mass="6659">MADSFTLCLLADLSEKERKLTFERNKSALESKKGLTSAYVGKPKNLTLDAAASLLEIKEAV</sequence>
<name>A0ABW3SPU3_9BACT</name>
<keyword evidence="2" id="KW-1185">Reference proteome</keyword>
<comment type="caution">
    <text evidence="1">The sequence shown here is derived from an EMBL/GenBank/DDBJ whole genome shotgun (WGS) entry which is preliminary data.</text>
</comment>
<evidence type="ECO:0000313" key="2">
    <source>
        <dbReference type="Proteomes" id="UP001597094"/>
    </source>
</evidence>
<accession>A0ABW3SPU3</accession>
<organism evidence="1 2">
    <name type="scientific">Pontibacter rugosus</name>
    <dbReference type="NCBI Taxonomy" id="1745966"/>
    <lineage>
        <taxon>Bacteria</taxon>
        <taxon>Pseudomonadati</taxon>
        <taxon>Bacteroidota</taxon>
        <taxon>Cytophagia</taxon>
        <taxon>Cytophagales</taxon>
        <taxon>Hymenobacteraceae</taxon>
        <taxon>Pontibacter</taxon>
    </lineage>
</organism>
<gene>
    <name evidence="1" type="ORF">ACFQ2O_04980</name>
</gene>
<dbReference type="Proteomes" id="UP001597094">
    <property type="component" value="Unassembled WGS sequence"/>
</dbReference>
<protein>
    <submittedName>
        <fullName evidence="1">Uncharacterized protein</fullName>
    </submittedName>
</protein>
<dbReference type="EMBL" id="JBHTLD010000027">
    <property type="protein sequence ID" value="MFD1185555.1"/>
    <property type="molecule type" value="Genomic_DNA"/>
</dbReference>